<keyword evidence="1" id="KW-0378">Hydrolase</keyword>
<dbReference type="Gene3D" id="3.40.50.300">
    <property type="entry name" value="P-loop containing nucleotide triphosphate hydrolases"/>
    <property type="match status" value="1"/>
</dbReference>
<dbReference type="Pfam" id="PF04434">
    <property type="entry name" value="SWIM"/>
    <property type="match status" value="1"/>
</dbReference>
<evidence type="ECO:0000259" key="3">
    <source>
        <dbReference type="PROSITE" id="PS51192"/>
    </source>
</evidence>
<evidence type="ECO:0000259" key="4">
    <source>
        <dbReference type="PROSITE" id="PS51194"/>
    </source>
</evidence>
<keyword evidence="5" id="KW-0067">ATP-binding</keyword>
<dbReference type="EMBL" id="UOFR01000083">
    <property type="protein sequence ID" value="VAX01219.1"/>
    <property type="molecule type" value="Genomic_DNA"/>
</dbReference>
<organism evidence="5">
    <name type="scientific">hydrothermal vent metagenome</name>
    <dbReference type="NCBI Taxonomy" id="652676"/>
    <lineage>
        <taxon>unclassified sequences</taxon>
        <taxon>metagenomes</taxon>
        <taxon>ecological metagenomes</taxon>
    </lineage>
</organism>
<accession>A0A3B1A643</accession>
<dbReference type="SMART" id="SM00490">
    <property type="entry name" value="HELICc"/>
    <property type="match status" value="1"/>
</dbReference>
<dbReference type="Pfam" id="PF00176">
    <property type="entry name" value="SNF2-rel_dom"/>
    <property type="match status" value="1"/>
</dbReference>
<dbReference type="CDD" id="cd18012">
    <property type="entry name" value="DEXQc_arch_SWI2_SNF2"/>
    <property type="match status" value="1"/>
</dbReference>
<name>A0A3B1A643_9ZZZZ</name>
<dbReference type="PROSITE" id="PS51192">
    <property type="entry name" value="HELICASE_ATP_BIND_1"/>
    <property type="match status" value="1"/>
</dbReference>
<dbReference type="PANTHER" id="PTHR10799">
    <property type="entry name" value="SNF2/RAD54 HELICASE FAMILY"/>
    <property type="match status" value="1"/>
</dbReference>
<dbReference type="CDD" id="cd18793">
    <property type="entry name" value="SF2_C_SNF"/>
    <property type="match status" value="1"/>
</dbReference>
<evidence type="ECO:0000259" key="2">
    <source>
        <dbReference type="PROSITE" id="PS50966"/>
    </source>
</evidence>
<feature type="domain" description="Helicase C-terminal" evidence="4">
    <location>
        <begin position="915"/>
        <end position="1066"/>
    </location>
</feature>
<keyword evidence="5" id="KW-0547">Nucleotide-binding</keyword>
<evidence type="ECO:0000256" key="1">
    <source>
        <dbReference type="ARBA" id="ARBA00022801"/>
    </source>
</evidence>
<dbReference type="PROSITE" id="PS51194">
    <property type="entry name" value="HELICASE_CTER"/>
    <property type="match status" value="1"/>
</dbReference>
<feature type="domain" description="SWIM-type" evidence="2">
    <location>
        <begin position="57"/>
        <end position="96"/>
    </location>
</feature>
<dbReference type="InterPro" id="IPR000330">
    <property type="entry name" value="SNF2_N"/>
</dbReference>
<dbReference type="InterPro" id="IPR027417">
    <property type="entry name" value="P-loop_NTPase"/>
</dbReference>
<dbReference type="GO" id="GO:0004386">
    <property type="term" value="F:helicase activity"/>
    <property type="evidence" value="ECO:0007669"/>
    <property type="project" value="UniProtKB-KW"/>
</dbReference>
<reference evidence="5" key="1">
    <citation type="submission" date="2018-06" db="EMBL/GenBank/DDBJ databases">
        <authorList>
            <person name="Zhirakovskaya E."/>
        </authorList>
    </citation>
    <scope>NUCLEOTIDE SEQUENCE</scope>
</reference>
<protein>
    <submittedName>
        <fullName evidence="5">DNA/RNA helicases, SNF2 family</fullName>
    </submittedName>
</protein>
<dbReference type="InterPro" id="IPR007527">
    <property type="entry name" value="Znf_SWIM"/>
</dbReference>
<dbReference type="Gene3D" id="3.40.50.10810">
    <property type="entry name" value="Tandem AAA-ATPase domain"/>
    <property type="match status" value="1"/>
</dbReference>
<dbReference type="FunFam" id="3.40.50.300:FF:000533">
    <property type="entry name" value="Helicase, Snf2 family"/>
    <property type="match status" value="1"/>
</dbReference>
<keyword evidence="5" id="KW-0347">Helicase</keyword>
<dbReference type="SUPFAM" id="SSF52540">
    <property type="entry name" value="P-loop containing nucleoside triphosphate hydrolases"/>
    <property type="match status" value="2"/>
</dbReference>
<gene>
    <name evidence="5" type="ORF">MNBD_GAMMA21-1968</name>
</gene>
<feature type="domain" description="Helicase ATP-binding" evidence="3">
    <location>
        <begin position="630"/>
        <end position="790"/>
    </location>
</feature>
<dbReference type="InterPro" id="IPR049730">
    <property type="entry name" value="SNF2/RAD54-like_C"/>
</dbReference>
<dbReference type="PROSITE" id="PS50966">
    <property type="entry name" value="ZF_SWIM"/>
    <property type="match status" value="1"/>
</dbReference>
<dbReference type="InterPro" id="IPR014001">
    <property type="entry name" value="Helicase_ATP-bd"/>
</dbReference>
<sequence>MQKLKRNDIKDWTDPGSYDRGRVYFERGRVEQLHVERVDADEVILHGMVQGRGNLLYEQEINVEGLRTGEIEISGDCSCPVGFNCKHIVAVCLKYQSSPEAVDDEQAISLNWLEKFSQASLPARQVETPGSEFITYILKPTREPASLSVEFMISRYLKKGGLGKGRRVDLYNFANEYSNPGYAQDGDQEIGQLIEAQNKSLWGGRQTYTLSGELGFLALSKILNTGRCYWQDSKSPALQSGEARELQLDWLKEKNGDYRLTINVKPQAVVLDTLPALYIDTQVGVIGPIQGADFNTEQWAMLQEVPVVPAKVCAEFSQQLLTRLPDLPLPPPQQMDIIHVEQQQPIPRLFLYGEQDAASGHRSHFMRLRFAYDEHELTLAPPTPVRNLVVDNRIIRIERDLNAEQEAMGKLFAAGFNAFQDEQSGDIHFMSSSENGLMASAECWQQFLDETLPELEAEGWQVDTDPGFHLEFLQVDDWEVEIESENDWFDLRFDLEIQGRKLPLLPLIAEVLSSFDPDNLPDTLTVPLGNSQYLQLPAERIRPICQILYELYDSGSLDDDGRMRLGRFDAARLAELESGCSDEMHWRGGKALRQLGKKLKDFKGIKKVAVPRGLKATLRDYQQLGLNWLQFLREYEFNGILADDMGLGKTVQALAHLLKEKESKRMDRPCLIIAPTSLMSNWRREAEQFTPKLSVLILQGPDRHQHFADINNYDLVLTTYPLLVRDQETLLAQDYHYLILDEAQVIKNPRSKAARMARDITARHRLCMTGTPMENHLGELWALFDFLMPGFLGDNKLFTKRFRTPIEKQGNTEQRQRLVRRVSPFMLRRRKAEVIKELPAKIEMLRSVALDSKQAALYESIRLSMEKKVRKAIAQKGLARSHITILDALLKLRQTCCDPQLLSLPQAKKVKSSAKLEMLMEMLPEMLEEGRRILLFSQFTKMLAIIEQKLNEADITYTKLTGQTRKRDEVIERFRQGEADVFLISLKAGGVGLNLTEADTVIHYDPWWNPAVENQATDRAHRIGQDKTVFVYKLITENTLEEKIMAMQARKQALADGVYDGDEKGADLKLNADDLQELFAPLTEE</sequence>
<dbReference type="GO" id="GO:0005524">
    <property type="term" value="F:ATP binding"/>
    <property type="evidence" value="ECO:0007669"/>
    <property type="project" value="InterPro"/>
</dbReference>
<proteinExistence type="predicted"/>
<dbReference type="GO" id="GO:0008270">
    <property type="term" value="F:zinc ion binding"/>
    <property type="evidence" value="ECO:0007669"/>
    <property type="project" value="InterPro"/>
</dbReference>
<dbReference type="GO" id="GO:0016787">
    <property type="term" value="F:hydrolase activity"/>
    <property type="evidence" value="ECO:0007669"/>
    <property type="project" value="UniProtKB-KW"/>
</dbReference>
<dbReference type="AlphaFoldDB" id="A0A3B1A643"/>
<dbReference type="InterPro" id="IPR038718">
    <property type="entry name" value="SNF2-like_sf"/>
</dbReference>
<dbReference type="InterPro" id="IPR001650">
    <property type="entry name" value="Helicase_C-like"/>
</dbReference>
<dbReference type="Pfam" id="PF00271">
    <property type="entry name" value="Helicase_C"/>
    <property type="match status" value="1"/>
</dbReference>
<dbReference type="SMART" id="SM00487">
    <property type="entry name" value="DEXDc"/>
    <property type="match status" value="1"/>
</dbReference>
<evidence type="ECO:0000313" key="5">
    <source>
        <dbReference type="EMBL" id="VAX01219.1"/>
    </source>
</evidence>